<evidence type="ECO:0000313" key="2">
    <source>
        <dbReference type="EMBL" id="GIY87838.1"/>
    </source>
</evidence>
<evidence type="ECO:0000256" key="1">
    <source>
        <dbReference type="SAM" id="Phobius"/>
    </source>
</evidence>
<dbReference type="AlphaFoldDB" id="A0AAV4WZQ2"/>
<keyword evidence="1" id="KW-0472">Membrane</keyword>
<sequence length="109" mass="12262">MLPVTRWPDTGRISRSRIYLGASDVSSCCPRTSGVSSLGASGVILWEEVNGLRVPWSAFGIQMFPLSSAQNTNHVLWFDKILAGVVYVWILVFVIEQFLCLERRSVLRF</sequence>
<keyword evidence="1" id="KW-0812">Transmembrane</keyword>
<dbReference type="EMBL" id="BPLR01016983">
    <property type="protein sequence ID" value="GIY87838.1"/>
    <property type="molecule type" value="Genomic_DNA"/>
</dbReference>
<evidence type="ECO:0000313" key="3">
    <source>
        <dbReference type="Proteomes" id="UP001054945"/>
    </source>
</evidence>
<comment type="caution">
    <text evidence="2">The sequence shown here is derived from an EMBL/GenBank/DDBJ whole genome shotgun (WGS) entry which is preliminary data.</text>
</comment>
<reference evidence="2 3" key="1">
    <citation type="submission" date="2021-06" db="EMBL/GenBank/DDBJ databases">
        <title>Caerostris extrusa draft genome.</title>
        <authorList>
            <person name="Kono N."/>
            <person name="Arakawa K."/>
        </authorList>
    </citation>
    <scope>NUCLEOTIDE SEQUENCE [LARGE SCALE GENOMIC DNA]</scope>
</reference>
<protein>
    <submittedName>
        <fullName evidence="2">Uncharacterized protein</fullName>
    </submittedName>
</protein>
<accession>A0AAV4WZQ2</accession>
<feature type="transmembrane region" description="Helical" evidence="1">
    <location>
        <begin position="81"/>
        <end position="101"/>
    </location>
</feature>
<keyword evidence="1" id="KW-1133">Transmembrane helix</keyword>
<dbReference type="Proteomes" id="UP001054945">
    <property type="component" value="Unassembled WGS sequence"/>
</dbReference>
<organism evidence="2 3">
    <name type="scientific">Caerostris extrusa</name>
    <name type="common">Bark spider</name>
    <name type="synonym">Caerostris bankana</name>
    <dbReference type="NCBI Taxonomy" id="172846"/>
    <lineage>
        <taxon>Eukaryota</taxon>
        <taxon>Metazoa</taxon>
        <taxon>Ecdysozoa</taxon>
        <taxon>Arthropoda</taxon>
        <taxon>Chelicerata</taxon>
        <taxon>Arachnida</taxon>
        <taxon>Araneae</taxon>
        <taxon>Araneomorphae</taxon>
        <taxon>Entelegynae</taxon>
        <taxon>Araneoidea</taxon>
        <taxon>Araneidae</taxon>
        <taxon>Caerostris</taxon>
    </lineage>
</organism>
<keyword evidence="3" id="KW-1185">Reference proteome</keyword>
<gene>
    <name evidence="2" type="ORF">CEXT_701661</name>
</gene>
<name>A0AAV4WZQ2_CAEEX</name>
<proteinExistence type="predicted"/>